<accession>A0ABQ4YZN2</accession>
<proteinExistence type="predicted"/>
<comment type="caution">
    <text evidence="1">The sequence shown here is derived from an EMBL/GenBank/DDBJ whole genome shotgun (WGS) entry which is preliminary data.</text>
</comment>
<reference evidence="1" key="1">
    <citation type="journal article" date="2022" name="Int. J. Mol. Sci.">
        <title>Draft Genome of Tanacetum Coccineum: Genomic Comparison of Closely Related Tanacetum-Family Plants.</title>
        <authorList>
            <person name="Yamashiro T."/>
            <person name="Shiraishi A."/>
            <person name="Nakayama K."/>
            <person name="Satake H."/>
        </authorList>
    </citation>
    <scope>NUCLEOTIDE SEQUENCE</scope>
</reference>
<evidence type="ECO:0000313" key="2">
    <source>
        <dbReference type="Proteomes" id="UP001151760"/>
    </source>
</evidence>
<protein>
    <submittedName>
        <fullName evidence="1">Uncharacterized protein</fullName>
    </submittedName>
</protein>
<name>A0ABQ4YZN2_9ASTR</name>
<keyword evidence="2" id="KW-1185">Reference proteome</keyword>
<evidence type="ECO:0000313" key="1">
    <source>
        <dbReference type="EMBL" id="GJS83329.1"/>
    </source>
</evidence>
<gene>
    <name evidence="1" type="ORF">Tco_0749870</name>
</gene>
<sequence>MLKDSIDNGPYQFKPEITVKDTNGVSDIRHPQRIEDHAGQGKLRYDSDIKAINILLLGLPVNTLTSGYLGESRKEATQDESIDSAFARFNTIITSLKALDEAQEEEVVLKDKQQNFLADSLEETDDCDDLQSQATTNFKASHVDAYDLDCDDEATANVIFMENLSPIGSINDNMVESRYDSDILYETIEIIL</sequence>
<dbReference type="EMBL" id="BQNB010010892">
    <property type="protein sequence ID" value="GJS83329.1"/>
    <property type="molecule type" value="Genomic_DNA"/>
</dbReference>
<dbReference type="Proteomes" id="UP001151760">
    <property type="component" value="Unassembled WGS sequence"/>
</dbReference>
<reference evidence="1" key="2">
    <citation type="submission" date="2022-01" db="EMBL/GenBank/DDBJ databases">
        <authorList>
            <person name="Yamashiro T."/>
            <person name="Shiraishi A."/>
            <person name="Satake H."/>
            <person name="Nakayama K."/>
        </authorList>
    </citation>
    <scope>NUCLEOTIDE SEQUENCE</scope>
</reference>
<organism evidence="1 2">
    <name type="scientific">Tanacetum coccineum</name>
    <dbReference type="NCBI Taxonomy" id="301880"/>
    <lineage>
        <taxon>Eukaryota</taxon>
        <taxon>Viridiplantae</taxon>
        <taxon>Streptophyta</taxon>
        <taxon>Embryophyta</taxon>
        <taxon>Tracheophyta</taxon>
        <taxon>Spermatophyta</taxon>
        <taxon>Magnoliopsida</taxon>
        <taxon>eudicotyledons</taxon>
        <taxon>Gunneridae</taxon>
        <taxon>Pentapetalae</taxon>
        <taxon>asterids</taxon>
        <taxon>campanulids</taxon>
        <taxon>Asterales</taxon>
        <taxon>Asteraceae</taxon>
        <taxon>Asteroideae</taxon>
        <taxon>Anthemideae</taxon>
        <taxon>Anthemidinae</taxon>
        <taxon>Tanacetum</taxon>
    </lineage>
</organism>